<dbReference type="EMBL" id="BAABDM010000001">
    <property type="protein sequence ID" value="GAA4085059.1"/>
    <property type="molecule type" value="Genomic_DNA"/>
</dbReference>
<feature type="binding site" evidence="9">
    <location>
        <position position="351"/>
    </location>
    <ligand>
        <name>ATP</name>
        <dbReference type="ChEBI" id="CHEBI:30616"/>
    </ligand>
</feature>
<dbReference type="Gene3D" id="3.40.630.30">
    <property type="match status" value="1"/>
</dbReference>
<dbReference type="CDD" id="cd04301">
    <property type="entry name" value="NAT_SF"/>
    <property type="match status" value="1"/>
</dbReference>
<comment type="similarity">
    <text evidence="9">Belongs to the TmcA family.</text>
</comment>
<comment type="subcellular location">
    <subcellularLocation>
        <location evidence="9">Cytoplasm</location>
    </subcellularLocation>
</comment>
<dbReference type="EC" id="2.3.1.193" evidence="9"/>
<keyword evidence="5 9" id="KW-0547">Nucleotide-binding</keyword>
<dbReference type="RefSeq" id="WP_344932173.1">
    <property type="nucleotide sequence ID" value="NZ_BAABDM010000001.1"/>
</dbReference>
<dbReference type="Gene3D" id="3.40.50.300">
    <property type="entry name" value="P-loop containing nucleotide triphosphate hydrolases"/>
    <property type="match status" value="1"/>
</dbReference>
<evidence type="ECO:0000256" key="9">
    <source>
        <dbReference type="HAMAP-Rule" id="MF_01886"/>
    </source>
</evidence>
<keyword evidence="1 9" id="KW-0963">Cytoplasm</keyword>
<dbReference type="PROSITE" id="PS51186">
    <property type="entry name" value="GNAT"/>
    <property type="match status" value="1"/>
</dbReference>
<evidence type="ECO:0000256" key="8">
    <source>
        <dbReference type="ARBA" id="ARBA00023315"/>
    </source>
</evidence>
<keyword evidence="6 9" id="KW-0067">ATP-binding</keyword>
<dbReference type="SUPFAM" id="SSF55729">
    <property type="entry name" value="Acyl-CoA N-acyltransferases (Nat)"/>
    <property type="match status" value="1"/>
</dbReference>
<protein>
    <recommendedName>
        <fullName evidence="9">tRNA(Met) cytidine acetyltransferase TmcA</fullName>
        <ecNumber evidence="9">2.3.1.193</ecNumber>
    </recommendedName>
</protein>
<keyword evidence="12" id="KW-1185">Reference proteome</keyword>
<evidence type="ECO:0000313" key="11">
    <source>
        <dbReference type="EMBL" id="GAA4085059.1"/>
    </source>
</evidence>
<dbReference type="InterPro" id="IPR024914">
    <property type="entry name" value="tRNA_acetyltr_TmcA"/>
</dbReference>
<keyword evidence="2 9" id="KW-0820">tRNA-binding</keyword>
<comment type="catalytic activity">
    <reaction evidence="9">
        <text>cytidine(34) in elongator tRNA(Met) + acetyl-CoA + ATP + H2O = N(4)-acetylcytidine(34) in elongator tRNA(Met) + ADP + phosphate + CoA + H(+)</text>
        <dbReference type="Rhea" id="RHEA:43788"/>
        <dbReference type="Rhea" id="RHEA-COMP:10693"/>
        <dbReference type="Rhea" id="RHEA-COMP:10694"/>
        <dbReference type="ChEBI" id="CHEBI:15377"/>
        <dbReference type="ChEBI" id="CHEBI:15378"/>
        <dbReference type="ChEBI" id="CHEBI:30616"/>
        <dbReference type="ChEBI" id="CHEBI:43474"/>
        <dbReference type="ChEBI" id="CHEBI:57287"/>
        <dbReference type="ChEBI" id="CHEBI:57288"/>
        <dbReference type="ChEBI" id="CHEBI:74900"/>
        <dbReference type="ChEBI" id="CHEBI:82748"/>
        <dbReference type="ChEBI" id="CHEBI:456216"/>
        <dbReference type="EC" id="2.3.1.193"/>
    </reaction>
</comment>
<evidence type="ECO:0000259" key="10">
    <source>
        <dbReference type="PROSITE" id="PS51186"/>
    </source>
</evidence>
<evidence type="ECO:0000256" key="3">
    <source>
        <dbReference type="ARBA" id="ARBA00022679"/>
    </source>
</evidence>
<dbReference type="Pfam" id="PF08351">
    <property type="entry name" value="TmcA_N"/>
    <property type="match status" value="1"/>
</dbReference>
<proteinExistence type="inferred from homology"/>
<dbReference type="PANTHER" id="PTHR10925">
    <property type="entry name" value="N-ACETYLTRANSFERASE 10"/>
    <property type="match status" value="1"/>
</dbReference>
<keyword evidence="3 9" id="KW-0808">Transferase</keyword>
<feature type="binding site" evidence="9">
    <location>
        <position position="178"/>
    </location>
    <ligand>
        <name>ATP</name>
        <dbReference type="ChEBI" id="CHEBI:30616"/>
    </ligand>
</feature>
<comment type="caution">
    <text evidence="9">Lacks conserved residue(s) required for the propagation of feature annotation.</text>
</comment>
<dbReference type="InterPro" id="IPR013562">
    <property type="entry name" value="TmcA/NAT10_N"/>
</dbReference>
<comment type="caution">
    <text evidence="11">The sequence shown here is derived from an EMBL/GenBank/DDBJ whole genome shotgun (WGS) entry which is preliminary data.</text>
</comment>
<accession>A0ABP7WAX6</accession>
<keyword evidence="8 9" id="KW-0012">Acyltransferase</keyword>
<dbReference type="Gene3D" id="3.40.50.11040">
    <property type="match status" value="1"/>
</dbReference>
<gene>
    <name evidence="9" type="primary">tmcA</name>
    <name evidence="11" type="ORF">GCM10022414_04820</name>
</gene>
<evidence type="ECO:0000313" key="12">
    <source>
        <dbReference type="Proteomes" id="UP001500392"/>
    </source>
</evidence>
<name>A0ABP7WAX6_9GAMM</name>
<keyword evidence="4 9" id="KW-0819">tRNA processing</keyword>
<dbReference type="HAMAP" id="MF_01886">
    <property type="entry name" value="tRNA_acetyltr_TmcA"/>
    <property type="match status" value="1"/>
</dbReference>
<comment type="function">
    <text evidence="9">Catalyzes the formation of N(4)-acetylcytidine (ac(4)C) at the wobble position of tRNA(Met), by using acetyl-CoA as an acetyl donor and ATP (or GTP).</text>
</comment>
<keyword evidence="7 9" id="KW-0694">RNA-binding</keyword>
<dbReference type="InterPro" id="IPR027417">
    <property type="entry name" value="P-loop_NTPase"/>
</dbReference>
<dbReference type="Pfam" id="PF05127">
    <property type="entry name" value="NAT10_TcmA_helicase"/>
    <property type="match status" value="1"/>
</dbReference>
<sequence>MNTTVETSLSVPELYAQLRATGLLSGHRNLVFVSGSAAWCEAQLLSLPGALDNALLVANQGLCGLAPCQSENFLGDEFSSLIINAHNHQNLNTWLAAAGCLTAGGVLLLMCPRYDEWPGQFSVRSRFETTSVSYFISRLQRIAAALDGVYRWCQEDGLSGRAAVNAPAWSQTLPSSDQQATIAAIRTAAIGRAKRPLIIRSDRGRGKTSALGLAVAALIKDQRFCSSGYRVLITAPSFAAVKAAFAHLVTELPEAQWFEDVCQFDSSRMQYLPFENALKSRDQWDLVLVDEAAALPVAGLHSLLLRHSHIVFSTTVHGYEGSGRGFDIRFKAILDAERPQWRRQALHEPIRWAAGDPLEKALNRLFLLDAEPRNTCVDRNELSVDIVSRDELIDEDLLAQVFGLLVQAHYQTTPQDLLYLLDGNAVLVVARRGDCVQGVCQLLPEGGFAKDLCTEVVAGRRRPRGNLVAQRLAQQTAEIQYLSVNSLRINRIAIVGGARRQGLGSALLKTAAVYAKSKGLAYLSSSFAADPGVIDFWLNQGFSPALLGSRRDSASGLYSLIVLKSLNPSLAANVNQLARQLNSDLGFSLASVYSEISPELLLRLLVASRDPASIVAESTIANVQRYCDGELFFEQAAASLARLCLTCDLTSVDGAGLAIARVLLAYSWSTLAEQYDLSGRADVELALKRIFRNLIATLE</sequence>
<dbReference type="InterPro" id="IPR016181">
    <property type="entry name" value="Acyl_CoA_acyltransferase"/>
</dbReference>
<dbReference type="PANTHER" id="PTHR10925:SF5">
    <property type="entry name" value="RNA CYTIDINE ACETYLTRANSFERASE"/>
    <property type="match status" value="1"/>
</dbReference>
<organism evidence="11 12">
    <name type="scientific">Zhongshania borealis</name>
    <dbReference type="NCBI Taxonomy" id="889488"/>
    <lineage>
        <taxon>Bacteria</taxon>
        <taxon>Pseudomonadati</taxon>
        <taxon>Pseudomonadota</taxon>
        <taxon>Gammaproteobacteria</taxon>
        <taxon>Cellvibrionales</taxon>
        <taxon>Spongiibacteraceae</taxon>
        <taxon>Zhongshania</taxon>
    </lineage>
</organism>
<dbReference type="Proteomes" id="UP001500392">
    <property type="component" value="Unassembled WGS sequence"/>
</dbReference>
<dbReference type="SUPFAM" id="SSF52540">
    <property type="entry name" value="P-loop containing nucleoside triphosphate hydrolases"/>
    <property type="match status" value="1"/>
</dbReference>
<evidence type="ECO:0000256" key="5">
    <source>
        <dbReference type="ARBA" id="ARBA00022741"/>
    </source>
</evidence>
<feature type="domain" description="N-acetyltransferase" evidence="10">
    <location>
        <begin position="384"/>
        <end position="567"/>
    </location>
</feature>
<evidence type="ECO:0000256" key="4">
    <source>
        <dbReference type="ARBA" id="ARBA00022694"/>
    </source>
</evidence>
<dbReference type="Pfam" id="PF13718">
    <property type="entry name" value="GNAT_acetyltr_2"/>
    <property type="match status" value="1"/>
</dbReference>
<evidence type="ECO:0000256" key="2">
    <source>
        <dbReference type="ARBA" id="ARBA00022555"/>
    </source>
</evidence>
<dbReference type="InterPro" id="IPR007807">
    <property type="entry name" value="TcmA/NAT10_helicase"/>
</dbReference>
<dbReference type="InterPro" id="IPR032672">
    <property type="entry name" value="TmcA/NAT10/Kre33"/>
</dbReference>
<evidence type="ECO:0000256" key="7">
    <source>
        <dbReference type="ARBA" id="ARBA00022884"/>
    </source>
</evidence>
<reference evidence="12" key="1">
    <citation type="journal article" date="2019" name="Int. J. Syst. Evol. Microbiol.">
        <title>The Global Catalogue of Microorganisms (GCM) 10K type strain sequencing project: providing services to taxonomists for standard genome sequencing and annotation.</title>
        <authorList>
            <consortium name="The Broad Institute Genomics Platform"/>
            <consortium name="The Broad Institute Genome Sequencing Center for Infectious Disease"/>
            <person name="Wu L."/>
            <person name="Ma J."/>
        </authorList>
    </citation>
    <scope>NUCLEOTIDE SEQUENCE [LARGE SCALE GENOMIC DNA]</scope>
    <source>
        <strain evidence="12">JCM 17304</strain>
    </source>
</reference>
<dbReference type="InterPro" id="IPR000182">
    <property type="entry name" value="GNAT_dom"/>
</dbReference>
<evidence type="ECO:0000256" key="1">
    <source>
        <dbReference type="ARBA" id="ARBA00022490"/>
    </source>
</evidence>
<evidence type="ECO:0000256" key="6">
    <source>
        <dbReference type="ARBA" id="ARBA00022840"/>
    </source>
</evidence>